<feature type="region of interest" description="Disordered" evidence="1">
    <location>
        <begin position="89"/>
        <end position="127"/>
    </location>
</feature>
<dbReference type="GO" id="GO:0030077">
    <property type="term" value="C:plasma membrane light-harvesting complex"/>
    <property type="evidence" value="ECO:0007669"/>
    <property type="project" value="InterPro"/>
</dbReference>
<feature type="compositionally biased region" description="Basic and acidic residues" evidence="1">
    <location>
        <begin position="116"/>
        <end position="127"/>
    </location>
</feature>
<dbReference type="Gene3D" id="3.90.50.10">
    <property type="entry name" value="Photosynthetic Reaction Center, subunit H, domain 2"/>
    <property type="match status" value="1"/>
</dbReference>
<name>A0A7W8QNN3_9ACTN</name>
<evidence type="ECO:0008006" key="4">
    <source>
        <dbReference type="Google" id="ProtNLM"/>
    </source>
</evidence>
<dbReference type="AlphaFoldDB" id="A0A7W8QNN3"/>
<organism evidence="2 3">
    <name type="scientific">Nocardiopsis composta</name>
    <dbReference type="NCBI Taxonomy" id="157465"/>
    <lineage>
        <taxon>Bacteria</taxon>
        <taxon>Bacillati</taxon>
        <taxon>Actinomycetota</taxon>
        <taxon>Actinomycetes</taxon>
        <taxon>Streptosporangiales</taxon>
        <taxon>Nocardiopsidaceae</taxon>
        <taxon>Nocardiopsis</taxon>
    </lineage>
</organism>
<comment type="caution">
    <text evidence="2">The sequence shown here is derived from an EMBL/GenBank/DDBJ whole genome shotgun (WGS) entry which is preliminary data.</text>
</comment>
<dbReference type="InterPro" id="IPR011033">
    <property type="entry name" value="PRC_barrel-like_sf"/>
</dbReference>
<dbReference type="Proteomes" id="UP000572635">
    <property type="component" value="Unassembled WGS sequence"/>
</dbReference>
<protein>
    <recommendedName>
        <fullName evidence="4">PRC-barrel domain-containing protein</fullName>
    </recommendedName>
</protein>
<dbReference type="GO" id="GO:0019684">
    <property type="term" value="P:photosynthesis, light reaction"/>
    <property type="evidence" value="ECO:0007669"/>
    <property type="project" value="InterPro"/>
</dbReference>
<accession>A0A7W8QNN3</accession>
<gene>
    <name evidence="2" type="ORF">HDA36_003194</name>
</gene>
<evidence type="ECO:0000256" key="1">
    <source>
        <dbReference type="SAM" id="MobiDB-lite"/>
    </source>
</evidence>
<keyword evidence="3" id="KW-1185">Reference proteome</keyword>
<evidence type="ECO:0000313" key="2">
    <source>
        <dbReference type="EMBL" id="MBB5433110.1"/>
    </source>
</evidence>
<sequence length="127" mass="14190">MIGHRLFDRDGAGVGRIGQVFYDDQTDAPTWITVRTGLFGTSESFVPLRGARALGDGVQVPYDLETIRSAPSFDIDQHISVEQEDMIYHHYGLPPEPGVPAQRPAESRPRGRHRRPDPEEQGERQPG</sequence>
<dbReference type="SUPFAM" id="SSF50346">
    <property type="entry name" value="PRC-barrel domain"/>
    <property type="match status" value="1"/>
</dbReference>
<dbReference type="InterPro" id="IPR014747">
    <property type="entry name" value="Bac_photo_RC_H_C"/>
</dbReference>
<evidence type="ECO:0000313" key="3">
    <source>
        <dbReference type="Proteomes" id="UP000572635"/>
    </source>
</evidence>
<proteinExistence type="predicted"/>
<reference evidence="2 3" key="1">
    <citation type="submission" date="2020-08" db="EMBL/GenBank/DDBJ databases">
        <title>Sequencing the genomes of 1000 actinobacteria strains.</title>
        <authorList>
            <person name="Klenk H.-P."/>
        </authorList>
    </citation>
    <scope>NUCLEOTIDE SEQUENCE [LARGE SCALE GENOMIC DNA]</scope>
    <source>
        <strain evidence="2 3">DSM 44551</strain>
    </source>
</reference>
<dbReference type="RefSeq" id="WP_184392577.1">
    <property type="nucleotide sequence ID" value="NZ_BAAAJD010000067.1"/>
</dbReference>
<dbReference type="EMBL" id="JACHDB010000001">
    <property type="protein sequence ID" value="MBB5433110.1"/>
    <property type="molecule type" value="Genomic_DNA"/>
</dbReference>